<feature type="transmembrane region" description="Helical" evidence="2">
    <location>
        <begin position="56"/>
        <end position="78"/>
    </location>
</feature>
<evidence type="ECO:0000256" key="1">
    <source>
        <dbReference type="SAM" id="Coils"/>
    </source>
</evidence>
<feature type="coiled-coil region" evidence="1">
    <location>
        <begin position="98"/>
        <end position="130"/>
    </location>
</feature>
<keyword evidence="2" id="KW-1133">Transmembrane helix</keyword>
<dbReference type="RefSeq" id="WP_109215186.1">
    <property type="nucleotide sequence ID" value="NZ_JRFU01000059.1"/>
</dbReference>
<dbReference type="EMBL" id="JRFU01000059">
    <property type="protein sequence ID" value="PWE87180.1"/>
    <property type="molecule type" value="Genomic_DNA"/>
</dbReference>
<dbReference type="Proteomes" id="UP000245288">
    <property type="component" value="Unassembled WGS sequence"/>
</dbReference>
<reference evidence="3 4" key="1">
    <citation type="submission" date="2014-09" db="EMBL/GenBank/DDBJ databases">
        <title>Butyrate-producing bacteria isolated from human gut.</title>
        <authorList>
            <person name="Zhang Q."/>
            <person name="Zhao L."/>
        </authorList>
    </citation>
    <scope>NUCLEOTIDE SEQUENCE [LARGE SCALE GENOMIC DNA]</scope>
    <source>
        <strain evidence="3 4">21</strain>
    </source>
</reference>
<protein>
    <submittedName>
        <fullName evidence="3">Uncharacterized protein</fullName>
    </submittedName>
</protein>
<name>A0A2V1JQE5_EUBRA</name>
<evidence type="ECO:0000256" key="2">
    <source>
        <dbReference type="SAM" id="Phobius"/>
    </source>
</evidence>
<keyword evidence="1" id="KW-0175">Coiled coil</keyword>
<proteinExistence type="predicted"/>
<keyword evidence="2" id="KW-0472">Membrane</keyword>
<sequence length="397" mass="45195">MLSDEQMDRKIREHVKAHPVILPEDYQTMVQEQIRTCCEEEVQMNTSVKKQRKKRIAAAACIVLCIGVCGAGGVRAGMNYAKQRAEQTSEKEQESFWKDAAKADADTFSRELSEKEQKRLNELAEKYKTEGLFPEGNILQISDKSEIVSDQICFLAQDSTFYLPEMALSDEQMLELIDFYAKRDYSVTAQGQKDAEEAENSVDVTEILQEEAVEKASDLLSRLYGIDADTLAIETEHDQTLDENGETFTTNRISYRDETAGISYLVSVDLQNGEIKTISAEKDAGSNYSKEIAENAAQYQNFYSEAEKMANAYMGENTIWTAKEMEYMRDEDHMLGTGIVNYIFETDTNSCVISYSCAQQHFYQVRYFTKDELDSYLADEKEQGAKRSLERVILDVK</sequence>
<comment type="caution">
    <text evidence="3">The sequence shown here is derived from an EMBL/GenBank/DDBJ whole genome shotgun (WGS) entry which is preliminary data.</text>
</comment>
<keyword evidence="2" id="KW-0812">Transmembrane</keyword>
<evidence type="ECO:0000313" key="3">
    <source>
        <dbReference type="EMBL" id="PWE87180.1"/>
    </source>
</evidence>
<dbReference type="AlphaFoldDB" id="A0A2V1JQE5"/>
<evidence type="ECO:0000313" key="4">
    <source>
        <dbReference type="Proteomes" id="UP000245288"/>
    </source>
</evidence>
<organism evidence="3 4">
    <name type="scientific">Eubacterium ramulus</name>
    <dbReference type="NCBI Taxonomy" id="39490"/>
    <lineage>
        <taxon>Bacteria</taxon>
        <taxon>Bacillati</taxon>
        <taxon>Bacillota</taxon>
        <taxon>Clostridia</taxon>
        <taxon>Eubacteriales</taxon>
        <taxon>Eubacteriaceae</taxon>
        <taxon>Eubacterium</taxon>
    </lineage>
</organism>
<accession>A0A2V1JQE5</accession>
<keyword evidence="4" id="KW-1185">Reference proteome</keyword>
<dbReference type="OrthoDB" id="9806713at2"/>
<gene>
    <name evidence="3" type="ORF">LG34_05665</name>
</gene>